<dbReference type="InterPro" id="IPR050660">
    <property type="entry name" value="NEK_Ser/Thr_kinase"/>
</dbReference>
<proteinExistence type="predicted"/>
<dbReference type="GO" id="GO:0005524">
    <property type="term" value="F:ATP binding"/>
    <property type="evidence" value="ECO:0007669"/>
    <property type="project" value="UniProtKB-KW"/>
</dbReference>
<keyword evidence="3 7" id="KW-0418">Kinase</keyword>
<feature type="domain" description="Protein kinase" evidence="6">
    <location>
        <begin position="1"/>
        <end position="159"/>
    </location>
</feature>
<dbReference type="KEGG" id="bsd:BLASA_0474"/>
<dbReference type="STRING" id="1146883.BLASA_0474"/>
<dbReference type="SMART" id="SM00220">
    <property type="entry name" value="S_TKc"/>
    <property type="match status" value="1"/>
</dbReference>
<dbReference type="eggNOG" id="COG0515">
    <property type="taxonomic scope" value="Bacteria"/>
</dbReference>
<feature type="region of interest" description="Disordered" evidence="5">
    <location>
        <begin position="176"/>
        <end position="230"/>
    </location>
</feature>
<evidence type="ECO:0000313" key="7">
    <source>
        <dbReference type="EMBL" id="CCG01436.1"/>
    </source>
</evidence>
<dbReference type="HOGENOM" id="CLU_000288_63_44_11"/>
<feature type="compositionally biased region" description="Low complexity" evidence="5">
    <location>
        <begin position="265"/>
        <end position="283"/>
    </location>
</feature>
<evidence type="ECO:0000256" key="2">
    <source>
        <dbReference type="ARBA" id="ARBA00022741"/>
    </source>
</evidence>
<evidence type="ECO:0000259" key="6">
    <source>
        <dbReference type="PROSITE" id="PS50011"/>
    </source>
</evidence>
<dbReference type="AlphaFoldDB" id="H6RNX4"/>
<evidence type="ECO:0000256" key="1">
    <source>
        <dbReference type="ARBA" id="ARBA00022679"/>
    </source>
</evidence>
<sequence>MAQIGAQVADALAATHAAGIVHRDVKPANILIGRGGRVAGLVKITDFGISHARGDVTLTQTGQLTGTPAFLAPEVAQGFEMTEASDVFSLGATLYTCLEGMPPFGMDDNALGMLHRVAGGQVMPPRRAGELTGPLLRMLAAGPTARPAMTEVRDELARLAAGRDGDTTTVLLARTDLRPSSGPAGTAVLASTPVSGPAPRPTPAAFTPVPRTPVPQPAPTPAPPAPAAPGRRRGAWAAAAIVAVFLAGALALLVNTLGDADPEEPAAGSTTSAPSEAPPTSEQPAPPPVEPEPPVEQEQPTAPAPAEEPEDDDRDEREEDGEGGGEGSDVDPLNEANIRAFLRDYHRLVLDDPARAWELTGPTLRANISRENYIRYWDQFSDVRLSDIAAEDGRSTATATMELRYPDGRRETGPHVFTFLDRDGVLILDSDFPA</sequence>
<dbReference type="PROSITE" id="PS00108">
    <property type="entry name" value="PROTEIN_KINASE_ST"/>
    <property type="match status" value="1"/>
</dbReference>
<dbReference type="CDD" id="cd14014">
    <property type="entry name" value="STKc_PknB_like"/>
    <property type="match status" value="1"/>
</dbReference>
<evidence type="ECO:0000256" key="5">
    <source>
        <dbReference type="SAM" id="MobiDB-lite"/>
    </source>
</evidence>
<evidence type="ECO:0000256" key="3">
    <source>
        <dbReference type="ARBA" id="ARBA00022777"/>
    </source>
</evidence>
<evidence type="ECO:0000313" key="8">
    <source>
        <dbReference type="Proteomes" id="UP000007517"/>
    </source>
</evidence>
<name>H6RNX4_BLASD</name>
<dbReference type="Pfam" id="PF00069">
    <property type="entry name" value="Pkinase"/>
    <property type="match status" value="1"/>
</dbReference>
<dbReference type="Proteomes" id="UP000007517">
    <property type="component" value="Chromosome"/>
</dbReference>
<evidence type="ECO:0000256" key="4">
    <source>
        <dbReference type="ARBA" id="ARBA00022840"/>
    </source>
</evidence>
<feature type="region of interest" description="Disordered" evidence="5">
    <location>
        <begin position="261"/>
        <end position="335"/>
    </location>
</feature>
<reference evidence="7 8" key="1">
    <citation type="journal article" date="2012" name="J. Bacteriol.">
        <title>Genome Sequence of Blastococcus saxobsidens DD2, a Stone-Inhabiting Bacterium.</title>
        <authorList>
            <person name="Chouaia B."/>
            <person name="Crotti E."/>
            <person name="Brusetti L."/>
            <person name="Daffonchio D."/>
            <person name="Essoussi I."/>
            <person name="Nouioui I."/>
            <person name="Sbissi I."/>
            <person name="Ghodhbane-Gtari F."/>
            <person name="Gtari M."/>
            <person name="Vacherie B."/>
            <person name="Barbe V."/>
            <person name="Medigue C."/>
            <person name="Gury J."/>
            <person name="Pujic P."/>
            <person name="Normand P."/>
        </authorList>
    </citation>
    <scope>NUCLEOTIDE SEQUENCE [LARGE SCALE GENOMIC DNA]</scope>
    <source>
        <strain evidence="7 8">DD2</strain>
    </source>
</reference>
<organism evidence="7 8">
    <name type="scientific">Blastococcus saxobsidens (strain DD2)</name>
    <dbReference type="NCBI Taxonomy" id="1146883"/>
    <lineage>
        <taxon>Bacteria</taxon>
        <taxon>Bacillati</taxon>
        <taxon>Actinomycetota</taxon>
        <taxon>Actinomycetes</taxon>
        <taxon>Geodermatophilales</taxon>
        <taxon>Geodermatophilaceae</taxon>
        <taxon>Blastococcus</taxon>
    </lineage>
</organism>
<dbReference type="Gene3D" id="1.10.510.10">
    <property type="entry name" value="Transferase(Phosphotransferase) domain 1"/>
    <property type="match status" value="1"/>
</dbReference>
<keyword evidence="8" id="KW-1185">Reference proteome</keyword>
<dbReference type="EMBL" id="FO117623">
    <property type="protein sequence ID" value="CCG01436.1"/>
    <property type="molecule type" value="Genomic_DNA"/>
</dbReference>
<keyword evidence="4" id="KW-0067">ATP-binding</keyword>
<dbReference type="InterPro" id="IPR008271">
    <property type="entry name" value="Ser/Thr_kinase_AS"/>
</dbReference>
<reference evidence="8" key="2">
    <citation type="submission" date="2012-02" db="EMBL/GenBank/DDBJ databases">
        <title>Complete genome sequence of Blastococcus saxobsidens strain DD2.</title>
        <authorList>
            <person name="Genoscope."/>
        </authorList>
    </citation>
    <scope>NUCLEOTIDE SEQUENCE [LARGE SCALE GENOMIC DNA]</scope>
    <source>
        <strain evidence="8">DD2</strain>
    </source>
</reference>
<keyword evidence="2" id="KW-0547">Nucleotide-binding</keyword>
<feature type="compositionally biased region" description="Pro residues" evidence="5">
    <location>
        <begin position="210"/>
        <end position="227"/>
    </location>
</feature>
<dbReference type="GO" id="GO:0004674">
    <property type="term" value="F:protein serine/threonine kinase activity"/>
    <property type="evidence" value="ECO:0007669"/>
    <property type="project" value="UniProtKB-KW"/>
</dbReference>
<dbReference type="PANTHER" id="PTHR43671">
    <property type="entry name" value="SERINE/THREONINE-PROTEIN KINASE NEK"/>
    <property type="match status" value="1"/>
</dbReference>
<dbReference type="PRINTS" id="PR01217">
    <property type="entry name" value="PRICHEXTENSN"/>
</dbReference>
<gene>
    <name evidence="7" type="ordered locus">BLASA_0474</name>
</gene>
<feature type="compositionally biased region" description="Acidic residues" evidence="5">
    <location>
        <begin position="307"/>
        <end position="323"/>
    </location>
</feature>
<keyword evidence="1" id="KW-0808">Transferase</keyword>
<dbReference type="PANTHER" id="PTHR43671:SF85">
    <property type="entry name" value="KINASE, PUTATIVE-RELATED"/>
    <property type="match status" value="1"/>
</dbReference>
<dbReference type="SUPFAM" id="SSF56112">
    <property type="entry name" value="Protein kinase-like (PK-like)"/>
    <property type="match status" value="1"/>
</dbReference>
<feature type="compositionally biased region" description="Low complexity" evidence="5">
    <location>
        <begin position="296"/>
        <end position="305"/>
    </location>
</feature>
<keyword evidence="7" id="KW-0723">Serine/threonine-protein kinase</keyword>
<accession>H6RNX4</accession>
<dbReference type="PROSITE" id="PS50011">
    <property type="entry name" value="PROTEIN_KINASE_DOM"/>
    <property type="match status" value="1"/>
</dbReference>
<dbReference type="InterPro" id="IPR000719">
    <property type="entry name" value="Prot_kinase_dom"/>
</dbReference>
<dbReference type="InterPro" id="IPR011009">
    <property type="entry name" value="Kinase-like_dom_sf"/>
</dbReference>
<feature type="compositionally biased region" description="Pro residues" evidence="5">
    <location>
        <begin position="284"/>
        <end position="294"/>
    </location>
</feature>
<protein>
    <submittedName>
        <fullName evidence="7">Serine/threonine protein kinase</fullName>
    </submittedName>
</protein>